<protein>
    <submittedName>
        <fullName evidence="2">Twin transmembrane helix small protein</fullName>
    </submittedName>
</protein>
<dbReference type="InterPro" id="IPR021313">
    <property type="entry name" value="DUF2909"/>
</dbReference>
<dbReference type="Pfam" id="PF11137">
    <property type="entry name" value="DUF2909"/>
    <property type="match status" value="1"/>
</dbReference>
<organism evidence="2 3">
    <name type="scientific">Alkalimarinus sediminis</name>
    <dbReference type="NCBI Taxonomy" id="1632866"/>
    <lineage>
        <taxon>Bacteria</taxon>
        <taxon>Pseudomonadati</taxon>
        <taxon>Pseudomonadota</taxon>
        <taxon>Gammaproteobacteria</taxon>
        <taxon>Alteromonadales</taxon>
        <taxon>Alteromonadaceae</taxon>
        <taxon>Alkalimarinus</taxon>
    </lineage>
</organism>
<keyword evidence="1 2" id="KW-0812">Transmembrane</keyword>
<keyword evidence="1" id="KW-0472">Membrane</keyword>
<dbReference type="EMBL" id="CP101527">
    <property type="protein sequence ID" value="UZW75064.1"/>
    <property type="molecule type" value="Genomic_DNA"/>
</dbReference>
<dbReference type="KEGG" id="asem:NNL22_00215"/>
<dbReference type="AlphaFoldDB" id="A0A9E8KPT4"/>
<proteinExistence type="predicted"/>
<gene>
    <name evidence="2" type="ORF">NNL22_00215</name>
</gene>
<sequence length="69" mass="7485">MLKVLIVVLLFAVIISLFSGLFFLVKDEGKTSRTVNALTIRVTLSVMLLALLAYAVVSGQLPINPSPLR</sequence>
<accession>A0A9E8KPT4</accession>
<name>A0A9E8KPT4_9ALTE</name>
<reference evidence="2" key="1">
    <citation type="submission" date="2022-07" db="EMBL/GenBank/DDBJ databases">
        <title>Alkalimarinus sp. nov., isolated from gut of a Alitta virens.</title>
        <authorList>
            <person name="Yang A.I."/>
            <person name="Shin N.-R."/>
        </authorList>
    </citation>
    <scope>NUCLEOTIDE SEQUENCE</scope>
    <source>
        <strain evidence="2">FA028</strain>
    </source>
</reference>
<evidence type="ECO:0000313" key="2">
    <source>
        <dbReference type="EMBL" id="UZW75064.1"/>
    </source>
</evidence>
<dbReference type="RefSeq" id="WP_251812274.1">
    <property type="nucleotide sequence ID" value="NZ_CP101527.1"/>
</dbReference>
<feature type="transmembrane region" description="Helical" evidence="1">
    <location>
        <begin position="37"/>
        <end position="57"/>
    </location>
</feature>
<dbReference type="NCBIfam" id="NF033233">
    <property type="entry name" value="twin_helix"/>
    <property type="match status" value="1"/>
</dbReference>
<keyword evidence="1" id="KW-1133">Transmembrane helix</keyword>
<keyword evidence="3" id="KW-1185">Reference proteome</keyword>
<feature type="transmembrane region" description="Helical" evidence="1">
    <location>
        <begin position="6"/>
        <end position="25"/>
    </location>
</feature>
<evidence type="ECO:0000256" key="1">
    <source>
        <dbReference type="SAM" id="Phobius"/>
    </source>
</evidence>
<evidence type="ECO:0000313" key="3">
    <source>
        <dbReference type="Proteomes" id="UP001164472"/>
    </source>
</evidence>
<dbReference type="Proteomes" id="UP001164472">
    <property type="component" value="Chromosome"/>
</dbReference>